<feature type="signal peptide" evidence="2">
    <location>
        <begin position="1"/>
        <end position="21"/>
    </location>
</feature>
<dbReference type="EMBL" id="QXJM01000049">
    <property type="protein sequence ID" value="RIE00674.1"/>
    <property type="molecule type" value="Genomic_DNA"/>
</dbReference>
<sequence length="243" mass="24785">MKKWKKTVVTLTVLLAVSAVAVPLAIACGAQSNNKNSAEAAAVQSDSRKKPGKKPAPAHAAPKPSAGPAAGAESSSMTDRNGYSIVITGGYETDAQDHGRPIALIAAALGVPDAVFRQAFSGVTPAGAGSSGPTSEEAQSNKAALMKVLSPYGITNERLDEVSNYYRYSGVKGETWKRTPATLSTTVKDGVVTGVTITNAGSGYSSAPTVKITGPSGTYTATATIAYTKDFKTNGSISSIAIK</sequence>
<evidence type="ECO:0008006" key="5">
    <source>
        <dbReference type="Google" id="ProtNLM"/>
    </source>
</evidence>
<accession>A0A398CP32</accession>
<comment type="caution">
    <text evidence="3">The sequence shown here is derived from an EMBL/GenBank/DDBJ whole genome shotgun (WGS) entry which is preliminary data.</text>
</comment>
<feature type="compositionally biased region" description="Low complexity" evidence="1">
    <location>
        <begin position="55"/>
        <end position="72"/>
    </location>
</feature>
<name>A0A398CP32_9BACL</name>
<feature type="chain" id="PRO_5039344500" description="Lipoprotein" evidence="2">
    <location>
        <begin position="22"/>
        <end position="243"/>
    </location>
</feature>
<protein>
    <recommendedName>
        <fullName evidence="5">Lipoprotein</fullName>
    </recommendedName>
</protein>
<evidence type="ECO:0000313" key="4">
    <source>
        <dbReference type="Proteomes" id="UP000266340"/>
    </source>
</evidence>
<keyword evidence="4" id="KW-1185">Reference proteome</keyword>
<evidence type="ECO:0000313" key="3">
    <source>
        <dbReference type="EMBL" id="RIE00674.1"/>
    </source>
</evidence>
<dbReference type="OrthoDB" id="214825at2"/>
<evidence type="ECO:0000256" key="1">
    <source>
        <dbReference type="SAM" id="MobiDB-lite"/>
    </source>
</evidence>
<organism evidence="3 4">
    <name type="scientific">Cohnella faecalis</name>
    <dbReference type="NCBI Taxonomy" id="2315694"/>
    <lineage>
        <taxon>Bacteria</taxon>
        <taxon>Bacillati</taxon>
        <taxon>Bacillota</taxon>
        <taxon>Bacilli</taxon>
        <taxon>Bacillales</taxon>
        <taxon>Paenibacillaceae</taxon>
        <taxon>Cohnella</taxon>
    </lineage>
</organism>
<dbReference type="Proteomes" id="UP000266340">
    <property type="component" value="Unassembled WGS sequence"/>
</dbReference>
<evidence type="ECO:0000256" key="2">
    <source>
        <dbReference type="SAM" id="SignalP"/>
    </source>
</evidence>
<dbReference type="AlphaFoldDB" id="A0A398CP32"/>
<dbReference type="PROSITE" id="PS51257">
    <property type="entry name" value="PROKAR_LIPOPROTEIN"/>
    <property type="match status" value="1"/>
</dbReference>
<feature type="region of interest" description="Disordered" evidence="1">
    <location>
        <begin position="35"/>
        <end position="77"/>
    </location>
</feature>
<reference evidence="3 4" key="1">
    <citation type="submission" date="2018-09" db="EMBL/GenBank/DDBJ databases">
        <title>Cohnella cavernae sp. nov., isolated from a karst cave.</title>
        <authorList>
            <person name="Zhu H."/>
        </authorList>
    </citation>
    <scope>NUCLEOTIDE SEQUENCE [LARGE SCALE GENOMIC DNA]</scope>
    <source>
        <strain evidence="3 4">K2E09-144</strain>
    </source>
</reference>
<keyword evidence="2" id="KW-0732">Signal</keyword>
<dbReference type="RefSeq" id="WP_119152288.1">
    <property type="nucleotide sequence ID" value="NZ_JBHSOV010000047.1"/>
</dbReference>
<gene>
    <name evidence="3" type="ORF">D3H35_27325</name>
</gene>
<proteinExistence type="predicted"/>